<feature type="transmembrane region" description="Helical" evidence="2">
    <location>
        <begin position="80"/>
        <end position="99"/>
    </location>
</feature>
<dbReference type="Pfam" id="PF03816">
    <property type="entry name" value="LytR_cpsA_psr"/>
    <property type="match status" value="1"/>
</dbReference>
<feature type="transmembrane region" description="Helical" evidence="2">
    <location>
        <begin position="119"/>
        <end position="140"/>
    </location>
</feature>
<dbReference type="PANTHER" id="PTHR33392:SF6">
    <property type="entry name" value="POLYISOPRENYL-TEICHOIC ACID--PEPTIDOGLYCAN TEICHOIC ACID TRANSFERASE TAGU"/>
    <property type="match status" value="1"/>
</dbReference>
<evidence type="ECO:0000256" key="1">
    <source>
        <dbReference type="ARBA" id="ARBA00006068"/>
    </source>
</evidence>
<feature type="transmembrane region" description="Helical" evidence="2">
    <location>
        <begin position="46"/>
        <end position="68"/>
    </location>
</feature>
<keyword evidence="2" id="KW-1133">Transmembrane helix</keyword>
<keyword evidence="2" id="KW-0812">Transmembrane</keyword>
<organism evidence="4 5">
    <name type="scientific">Protaetiibacter mangrovi</name>
    <dbReference type="NCBI Taxonomy" id="2970926"/>
    <lineage>
        <taxon>Bacteria</taxon>
        <taxon>Bacillati</taxon>
        <taxon>Actinomycetota</taxon>
        <taxon>Actinomycetes</taxon>
        <taxon>Micrococcales</taxon>
        <taxon>Microbacteriaceae</taxon>
        <taxon>Protaetiibacter</taxon>
    </lineage>
</organism>
<reference evidence="4 5" key="1">
    <citation type="submission" date="2022-08" db="EMBL/GenBank/DDBJ databases">
        <authorList>
            <person name="Li F."/>
        </authorList>
    </citation>
    <scope>NUCLEOTIDE SEQUENCE [LARGE SCALE GENOMIC DNA]</scope>
    <source>
        <strain evidence="4 5">10F1B-8-1</strain>
    </source>
</reference>
<accession>A0ABT1ZFK8</accession>
<proteinExistence type="inferred from homology"/>
<evidence type="ECO:0000313" key="4">
    <source>
        <dbReference type="EMBL" id="MCS0499491.1"/>
    </source>
</evidence>
<sequence>MASVLRDPDRSDTAFMTKRAWWLVALNLLVPGSAQVLAGNRRLGRFGLSATIVFWVLAVVLVLMAVFARGVLITLATETWLLAVAILALLFYAVLWVVLTLDTLRLVRLIRVAPAARAFVAGLSVIALAGVSGTAAYGAVSAGAGIDLLDTVFAQGPSQPPVDGRYNILLLGGDAGPDRQGMRPDSISVASVDATTGQVTLIGIPRNLEHVPFVEGSPLYQVMPNGYDCGSKCLIDYLYTYGELDWAYLYPDAEANNSNPGVEAMRDAVEGVLGITIPYYVLIDMQGFADLIDAMGGIDITVSERVAYGANEDLDGNSVPPAGYFEPGDYHMDGGTALTYARTRYGTTDYQRMQHQRQVQQAMLDQFTPATVLTHFIAISAAGKQVVRTDIPKQMLSYFVDLAGKSKAQPIVTHDLVPPEVDPSAPDYDAIHATIDALLHPASAEPAP</sequence>
<feature type="domain" description="Cell envelope-related transcriptional attenuator" evidence="3">
    <location>
        <begin position="183"/>
        <end position="366"/>
    </location>
</feature>
<evidence type="ECO:0000259" key="3">
    <source>
        <dbReference type="Pfam" id="PF03816"/>
    </source>
</evidence>
<evidence type="ECO:0000256" key="2">
    <source>
        <dbReference type="SAM" id="Phobius"/>
    </source>
</evidence>
<feature type="transmembrane region" description="Helical" evidence="2">
    <location>
        <begin position="20"/>
        <end position="39"/>
    </location>
</feature>
<evidence type="ECO:0000313" key="5">
    <source>
        <dbReference type="Proteomes" id="UP001205337"/>
    </source>
</evidence>
<name>A0ABT1ZFK8_9MICO</name>
<comment type="similarity">
    <text evidence="1">Belongs to the LytR/CpsA/Psr (LCP) family.</text>
</comment>
<dbReference type="NCBIfam" id="TIGR00350">
    <property type="entry name" value="lytR_cpsA_psr"/>
    <property type="match status" value="1"/>
</dbReference>
<dbReference type="Gene3D" id="3.40.630.190">
    <property type="entry name" value="LCP protein"/>
    <property type="match status" value="1"/>
</dbReference>
<dbReference type="InterPro" id="IPR004474">
    <property type="entry name" value="LytR_CpsA_psr"/>
</dbReference>
<gene>
    <name evidence="4" type="ORF">NUH29_08000</name>
</gene>
<dbReference type="Proteomes" id="UP001205337">
    <property type="component" value="Unassembled WGS sequence"/>
</dbReference>
<comment type="caution">
    <text evidence="4">The sequence shown here is derived from an EMBL/GenBank/DDBJ whole genome shotgun (WGS) entry which is preliminary data.</text>
</comment>
<dbReference type="PANTHER" id="PTHR33392">
    <property type="entry name" value="POLYISOPRENYL-TEICHOIC ACID--PEPTIDOGLYCAN TEICHOIC ACID TRANSFERASE TAGU"/>
    <property type="match status" value="1"/>
</dbReference>
<dbReference type="EMBL" id="JANTHX010000007">
    <property type="protein sequence ID" value="MCS0499491.1"/>
    <property type="molecule type" value="Genomic_DNA"/>
</dbReference>
<keyword evidence="5" id="KW-1185">Reference proteome</keyword>
<dbReference type="InterPro" id="IPR050922">
    <property type="entry name" value="LytR/CpsA/Psr_CW_biosynth"/>
</dbReference>
<keyword evidence="2" id="KW-0472">Membrane</keyword>
<dbReference type="RefSeq" id="WP_258798537.1">
    <property type="nucleotide sequence ID" value="NZ_JANTHX010000007.1"/>
</dbReference>
<protein>
    <submittedName>
        <fullName evidence="4">LCP family protein</fullName>
    </submittedName>
</protein>